<name>A0A918VU17_9HYPH</name>
<dbReference type="EMBL" id="BMZE01000003">
    <property type="protein sequence ID" value="GHA29148.1"/>
    <property type="molecule type" value="Genomic_DNA"/>
</dbReference>
<reference evidence="1" key="1">
    <citation type="journal article" date="2014" name="Int. J. Syst. Evol. Microbiol.">
        <title>Complete genome sequence of Corynebacterium casei LMG S-19264T (=DSM 44701T), isolated from a smear-ripened cheese.</title>
        <authorList>
            <consortium name="US DOE Joint Genome Institute (JGI-PGF)"/>
            <person name="Walter F."/>
            <person name="Albersmeier A."/>
            <person name="Kalinowski J."/>
            <person name="Ruckert C."/>
        </authorList>
    </citation>
    <scope>NUCLEOTIDE SEQUENCE</scope>
    <source>
        <strain evidence="1">KCTC 32437</strain>
    </source>
</reference>
<comment type="caution">
    <text evidence="1">The sequence shown here is derived from an EMBL/GenBank/DDBJ whole genome shotgun (WGS) entry which is preliminary data.</text>
</comment>
<proteinExistence type="predicted"/>
<dbReference type="Proteomes" id="UP000646579">
    <property type="component" value="Unassembled WGS sequence"/>
</dbReference>
<evidence type="ECO:0000313" key="1">
    <source>
        <dbReference type="EMBL" id="GHA29148.1"/>
    </source>
</evidence>
<evidence type="ECO:0000313" key="2">
    <source>
        <dbReference type="Proteomes" id="UP000646579"/>
    </source>
</evidence>
<keyword evidence="2" id="KW-1185">Reference proteome</keyword>
<organism evidence="1 2">
    <name type="scientific">Devosia pacifica</name>
    <dbReference type="NCBI Taxonomy" id="1335967"/>
    <lineage>
        <taxon>Bacteria</taxon>
        <taxon>Pseudomonadati</taxon>
        <taxon>Pseudomonadota</taxon>
        <taxon>Alphaproteobacteria</taxon>
        <taxon>Hyphomicrobiales</taxon>
        <taxon>Devosiaceae</taxon>
        <taxon>Devosia</taxon>
    </lineage>
</organism>
<accession>A0A918VU17</accession>
<reference evidence="1" key="2">
    <citation type="submission" date="2020-09" db="EMBL/GenBank/DDBJ databases">
        <authorList>
            <person name="Sun Q."/>
            <person name="Kim S."/>
        </authorList>
    </citation>
    <scope>NUCLEOTIDE SEQUENCE</scope>
    <source>
        <strain evidence="1">KCTC 32437</strain>
    </source>
</reference>
<protein>
    <submittedName>
        <fullName evidence="1">Uncharacterized protein</fullName>
    </submittedName>
</protein>
<sequence>MSIGEAFDHGIKLRMVLRRKGGKVHGHGPRDTRPYRQRQGIASTRGQLYDRANAWSIVFKPEGSTVQARRGIDQSKSKT</sequence>
<gene>
    <name evidence="1" type="ORF">GCM10007989_25900</name>
</gene>
<dbReference type="AlphaFoldDB" id="A0A918VU17"/>